<comment type="catalytic activity">
    <reaction evidence="9">
        <text>4-amino-4-deoxychorismate = 4-aminobenzoate + pyruvate + H(+)</text>
        <dbReference type="Rhea" id="RHEA:16201"/>
        <dbReference type="ChEBI" id="CHEBI:15361"/>
        <dbReference type="ChEBI" id="CHEBI:15378"/>
        <dbReference type="ChEBI" id="CHEBI:17836"/>
        <dbReference type="ChEBI" id="CHEBI:58406"/>
        <dbReference type="EC" id="4.1.3.38"/>
    </reaction>
</comment>
<evidence type="ECO:0000256" key="1">
    <source>
        <dbReference type="ARBA" id="ARBA00001933"/>
    </source>
</evidence>
<evidence type="ECO:0000256" key="7">
    <source>
        <dbReference type="ARBA" id="ARBA00035633"/>
    </source>
</evidence>
<keyword evidence="6 15" id="KW-0456">Lyase</keyword>
<keyword evidence="5" id="KW-0289">Folate biosynthesis</keyword>
<dbReference type="InterPro" id="IPR043132">
    <property type="entry name" value="BCAT-like_C"/>
</dbReference>
<comment type="cofactor">
    <cofactor evidence="1 14">
        <name>pyridoxal 5'-phosphate</name>
        <dbReference type="ChEBI" id="CHEBI:597326"/>
    </cofactor>
</comment>
<dbReference type="InterPro" id="IPR050571">
    <property type="entry name" value="Class-IV_PLP-Dep_Aminotrnsfr"/>
</dbReference>
<dbReference type="GO" id="GO:0005829">
    <property type="term" value="C:cytosol"/>
    <property type="evidence" value="ECO:0007669"/>
    <property type="project" value="TreeGrafter"/>
</dbReference>
<organism evidence="15 16">
    <name type="scientific">Candidatus Methylobacter favarea</name>
    <dbReference type="NCBI Taxonomy" id="2707345"/>
    <lineage>
        <taxon>Bacteria</taxon>
        <taxon>Pseudomonadati</taxon>
        <taxon>Pseudomonadota</taxon>
        <taxon>Gammaproteobacteria</taxon>
        <taxon>Methylococcales</taxon>
        <taxon>Methylococcaceae</taxon>
        <taxon>Methylobacter</taxon>
    </lineage>
</organism>
<dbReference type="CDD" id="cd01559">
    <property type="entry name" value="ADCL_like"/>
    <property type="match status" value="1"/>
</dbReference>
<dbReference type="NCBIfam" id="NF004761">
    <property type="entry name" value="PRK06092.1"/>
    <property type="match status" value="1"/>
</dbReference>
<evidence type="ECO:0000256" key="10">
    <source>
        <dbReference type="ARBA" id="ARBA00054027"/>
    </source>
</evidence>
<comment type="pathway">
    <text evidence="7">Cofactor biosynthesis; tetrahydrofolate biosynthesis; 4-aminobenzoate from chorismate: step 2/2.</text>
</comment>
<dbReference type="NCBIfam" id="TIGR03461">
    <property type="entry name" value="pabC_Proteo"/>
    <property type="match status" value="1"/>
</dbReference>
<accession>A0A8S0WHW3</accession>
<sequence>MILINGEYKEHIEVVDRGFQYGDGLFETIEVNNGQPIFLDRHLDRLKAGCNRLYIPFPNNELLITETKELCKHSTTAVLKLIITRGSGGRGYRQPDIILPNRVLSLHAFPDYPAAYKEQGVTARFCATRLGLNPALAGLKHLNRLEQVLARAEWNNPAVQEGIMMDMNDHVIEGTMTNLFYIKKGSLYTSSLVQSGVAGIMRSIIMTLSSEHHLPAMECSFSKDVLLSADEVFLSNSIIGIWPVNQIANTSYQVGPITRHIQRWLDNFKNEALRM</sequence>
<dbReference type="PROSITE" id="PS00770">
    <property type="entry name" value="AA_TRANSFER_CLASS_4"/>
    <property type="match status" value="1"/>
</dbReference>
<evidence type="ECO:0000256" key="8">
    <source>
        <dbReference type="ARBA" id="ARBA00035676"/>
    </source>
</evidence>
<evidence type="ECO:0000256" key="12">
    <source>
        <dbReference type="NCBIfam" id="TIGR03461"/>
    </source>
</evidence>
<gene>
    <name evidence="15" type="ORF">METHB2_190008</name>
</gene>
<dbReference type="EMBL" id="CADCXN010000046">
    <property type="protein sequence ID" value="CAA9890121.1"/>
    <property type="molecule type" value="Genomic_DNA"/>
</dbReference>
<dbReference type="AlphaFoldDB" id="A0A8S0WHW3"/>
<dbReference type="InterPro" id="IPR043131">
    <property type="entry name" value="BCAT-like_N"/>
</dbReference>
<dbReference type="FunFam" id="3.20.10.10:FF:000002">
    <property type="entry name" value="D-alanine aminotransferase"/>
    <property type="match status" value="1"/>
</dbReference>
<dbReference type="PANTHER" id="PTHR42743">
    <property type="entry name" value="AMINO-ACID AMINOTRANSFERASE"/>
    <property type="match status" value="1"/>
</dbReference>
<evidence type="ECO:0000256" key="11">
    <source>
        <dbReference type="ARBA" id="ARBA00069174"/>
    </source>
</evidence>
<dbReference type="Pfam" id="PF01063">
    <property type="entry name" value="Aminotran_4"/>
    <property type="match status" value="1"/>
</dbReference>
<dbReference type="GO" id="GO:0008696">
    <property type="term" value="F:4-amino-4-deoxychorismate lyase activity"/>
    <property type="evidence" value="ECO:0007669"/>
    <property type="project" value="UniProtKB-UniRule"/>
</dbReference>
<dbReference type="GO" id="GO:0046656">
    <property type="term" value="P:folic acid biosynthetic process"/>
    <property type="evidence" value="ECO:0007669"/>
    <property type="project" value="UniProtKB-KW"/>
</dbReference>
<dbReference type="GO" id="GO:0030170">
    <property type="term" value="F:pyridoxal phosphate binding"/>
    <property type="evidence" value="ECO:0007669"/>
    <property type="project" value="InterPro"/>
</dbReference>
<protein>
    <recommendedName>
        <fullName evidence="11 12">Aminodeoxychorismate lyase</fullName>
        <ecNumber evidence="8 12">4.1.3.38</ecNumber>
    </recommendedName>
</protein>
<dbReference type="PANTHER" id="PTHR42743:SF2">
    <property type="entry name" value="AMINODEOXYCHORISMATE LYASE"/>
    <property type="match status" value="1"/>
</dbReference>
<comment type="subunit">
    <text evidence="3">Homodimer.</text>
</comment>
<dbReference type="SUPFAM" id="SSF56752">
    <property type="entry name" value="D-aminoacid aminotransferase-like PLP-dependent enzymes"/>
    <property type="match status" value="1"/>
</dbReference>
<evidence type="ECO:0000256" key="2">
    <source>
        <dbReference type="ARBA" id="ARBA00009320"/>
    </source>
</evidence>
<reference evidence="15 16" key="1">
    <citation type="submission" date="2020-02" db="EMBL/GenBank/DDBJ databases">
        <authorList>
            <person name="Hogendoorn C."/>
        </authorList>
    </citation>
    <scope>NUCLEOTIDE SEQUENCE [LARGE SCALE GENOMIC DNA]</scope>
    <source>
        <strain evidence="15">METHB21</strain>
    </source>
</reference>
<dbReference type="InterPro" id="IPR001544">
    <property type="entry name" value="Aminotrans_IV"/>
</dbReference>
<dbReference type="Gene3D" id="3.30.470.10">
    <property type="match status" value="1"/>
</dbReference>
<dbReference type="InterPro" id="IPR017824">
    <property type="entry name" value="Aminodeoxychorismate_lyase_IV"/>
</dbReference>
<evidence type="ECO:0000256" key="13">
    <source>
        <dbReference type="RuleBase" id="RU004106"/>
    </source>
</evidence>
<evidence type="ECO:0000256" key="3">
    <source>
        <dbReference type="ARBA" id="ARBA00011738"/>
    </source>
</evidence>
<comment type="similarity">
    <text evidence="2 13">Belongs to the class-IV pyridoxal-phosphate-dependent aminotransferase family.</text>
</comment>
<proteinExistence type="inferred from homology"/>
<evidence type="ECO:0000313" key="16">
    <source>
        <dbReference type="Proteomes" id="UP000494216"/>
    </source>
</evidence>
<keyword evidence="4 14" id="KW-0663">Pyridoxal phosphate</keyword>
<comment type="caution">
    <text evidence="15">The sequence shown here is derived from an EMBL/GenBank/DDBJ whole genome shotgun (WGS) entry which is preliminary data.</text>
</comment>
<dbReference type="InterPro" id="IPR036038">
    <property type="entry name" value="Aminotransferase-like"/>
</dbReference>
<evidence type="ECO:0000313" key="15">
    <source>
        <dbReference type="EMBL" id="CAA9890121.1"/>
    </source>
</evidence>
<evidence type="ECO:0000256" key="9">
    <source>
        <dbReference type="ARBA" id="ARBA00049529"/>
    </source>
</evidence>
<comment type="function">
    <text evidence="10">Involved in the biosynthesis of p-aminobenzoate (PABA), a precursor of tetrahydrofolate. Converts 4-amino-4-deoxychorismate into 4-aminobenzoate (PABA) and pyruvate.</text>
</comment>
<dbReference type="InterPro" id="IPR018300">
    <property type="entry name" value="Aminotrans_IV_CS"/>
</dbReference>
<evidence type="ECO:0000256" key="6">
    <source>
        <dbReference type="ARBA" id="ARBA00023239"/>
    </source>
</evidence>
<dbReference type="Gene3D" id="3.20.10.10">
    <property type="entry name" value="D-amino Acid Aminotransferase, subunit A, domain 2"/>
    <property type="match status" value="1"/>
</dbReference>
<dbReference type="EC" id="4.1.3.38" evidence="8 12"/>
<keyword evidence="16" id="KW-1185">Reference proteome</keyword>
<dbReference type="RefSeq" id="WP_174625087.1">
    <property type="nucleotide sequence ID" value="NZ_CADCXN010000046.1"/>
</dbReference>
<dbReference type="GO" id="GO:0008153">
    <property type="term" value="P:4-aminobenzoate biosynthetic process"/>
    <property type="evidence" value="ECO:0007669"/>
    <property type="project" value="UniProtKB-UniRule"/>
</dbReference>
<name>A0A8S0WHW3_9GAMM</name>
<dbReference type="Proteomes" id="UP000494216">
    <property type="component" value="Unassembled WGS sequence"/>
</dbReference>
<evidence type="ECO:0000256" key="5">
    <source>
        <dbReference type="ARBA" id="ARBA00022909"/>
    </source>
</evidence>
<evidence type="ECO:0000256" key="4">
    <source>
        <dbReference type="ARBA" id="ARBA00022898"/>
    </source>
</evidence>
<evidence type="ECO:0000256" key="14">
    <source>
        <dbReference type="RuleBase" id="RU004516"/>
    </source>
</evidence>